<dbReference type="PANTHER" id="PTHR24373">
    <property type="entry name" value="SLIT RELATED LEUCINE-RICH REPEAT NEURONAL PROTEIN"/>
    <property type="match status" value="1"/>
</dbReference>
<dbReference type="SUPFAM" id="SSF52058">
    <property type="entry name" value="L domain-like"/>
    <property type="match status" value="1"/>
</dbReference>
<evidence type="ECO:0000256" key="1">
    <source>
        <dbReference type="ARBA" id="ARBA00022614"/>
    </source>
</evidence>
<dbReference type="InterPro" id="IPR001611">
    <property type="entry name" value="Leu-rich_rpt"/>
</dbReference>
<keyword evidence="3" id="KW-0677">Repeat</keyword>
<dbReference type="GO" id="GO:0031012">
    <property type="term" value="C:extracellular matrix"/>
    <property type="evidence" value="ECO:0007669"/>
    <property type="project" value="TreeGrafter"/>
</dbReference>
<evidence type="ECO:0008006" key="7">
    <source>
        <dbReference type="Google" id="ProtNLM"/>
    </source>
</evidence>
<evidence type="ECO:0000256" key="2">
    <source>
        <dbReference type="ARBA" id="ARBA00022729"/>
    </source>
</evidence>
<dbReference type="AlphaFoldDB" id="A0AAD7S2A1"/>
<evidence type="ECO:0000313" key="5">
    <source>
        <dbReference type="EMBL" id="KAJ8394690.1"/>
    </source>
</evidence>
<dbReference type="Gene3D" id="3.80.10.10">
    <property type="entry name" value="Ribonuclease Inhibitor"/>
    <property type="match status" value="2"/>
</dbReference>
<organism evidence="5 6">
    <name type="scientific">Aldrovandia affinis</name>
    <dbReference type="NCBI Taxonomy" id="143900"/>
    <lineage>
        <taxon>Eukaryota</taxon>
        <taxon>Metazoa</taxon>
        <taxon>Chordata</taxon>
        <taxon>Craniata</taxon>
        <taxon>Vertebrata</taxon>
        <taxon>Euteleostomi</taxon>
        <taxon>Actinopterygii</taxon>
        <taxon>Neopterygii</taxon>
        <taxon>Teleostei</taxon>
        <taxon>Notacanthiformes</taxon>
        <taxon>Halosauridae</taxon>
        <taxon>Aldrovandia</taxon>
    </lineage>
</organism>
<proteinExistence type="predicted"/>
<name>A0AAD7S2A1_9TELE</name>
<dbReference type="PRINTS" id="PR00019">
    <property type="entry name" value="LEURICHRPT"/>
</dbReference>
<reference evidence="5" key="1">
    <citation type="journal article" date="2023" name="Science">
        <title>Genome structures resolve the early diversification of teleost fishes.</title>
        <authorList>
            <person name="Parey E."/>
            <person name="Louis A."/>
            <person name="Montfort J."/>
            <person name="Bouchez O."/>
            <person name="Roques C."/>
            <person name="Iampietro C."/>
            <person name="Lluch J."/>
            <person name="Castinel A."/>
            <person name="Donnadieu C."/>
            <person name="Desvignes T."/>
            <person name="Floi Bucao C."/>
            <person name="Jouanno E."/>
            <person name="Wen M."/>
            <person name="Mejri S."/>
            <person name="Dirks R."/>
            <person name="Jansen H."/>
            <person name="Henkel C."/>
            <person name="Chen W.J."/>
            <person name="Zahm M."/>
            <person name="Cabau C."/>
            <person name="Klopp C."/>
            <person name="Thompson A.W."/>
            <person name="Robinson-Rechavi M."/>
            <person name="Braasch I."/>
            <person name="Lecointre G."/>
            <person name="Bobe J."/>
            <person name="Postlethwait J.H."/>
            <person name="Berthelot C."/>
            <person name="Roest Crollius H."/>
            <person name="Guiguen Y."/>
        </authorList>
    </citation>
    <scope>NUCLEOTIDE SEQUENCE</scope>
    <source>
        <strain evidence="5">NC1722</strain>
    </source>
</reference>
<keyword evidence="6" id="KW-1185">Reference proteome</keyword>
<comment type="caution">
    <text evidence="5">The sequence shown here is derived from an EMBL/GenBank/DDBJ whole genome shotgun (WGS) entry which is preliminary data.</text>
</comment>
<dbReference type="InterPro" id="IPR050328">
    <property type="entry name" value="Dev_Immune_Receptor"/>
</dbReference>
<dbReference type="EMBL" id="JAINUG010000123">
    <property type="protein sequence ID" value="KAJ8394690.1"/>
    <property type="molecule type" value="Genomic_DNA"/>
</dbReference>
<sequence>MSALLCVTALVLFLSESAATGCHPRCHCEVESFGLFDSFSLTKVDCSGVGPDVAPVPIPLDTSFLDLSTNSIRTITNSMLAGPGYTTLAGLDLSANLISKVEGGAFSKLRYLEALDLSHNFLEELMDGCFQGLPLAEVDLSNNRLRELRLEVFAAKGHGRPMIVDMSNNQVAKVSRDPQTGPPNLQSLTLAGNQLTSVPRLQGVPLRYLSLDGNPIAAIQRDSFAELKDLVHLSLSGLQHLYEIQPHSFGDLRNLQVLDLSNNTKLTSLSAEVFHGLASLQELDLSNSGVTSLPNDILSHLPSLRRITLRENVNCWRTLKQEQFHRHIGELKIEAVLACDAMGIIS</sequence>
<feature type="signal peptide" evidence="4">
    <location>
        <begin position="1"/>
        <end position="19"/>
    </location>
</feature>
<protein>
    <recommendedName>
        <fullName evidence="7">Tsukushin</fullName>
    </recommendedName>
</protein>
<dbReference type="InterPro" id="IPR032675">
    <property type="entry name" value="LRR_dom_sf"/>
</dbReference>
<accession>A0AAD7S2A1</accession>
<dbReference type="Proteomes" id="UP001221898">
    <property type="component" value="Unassembled WGS sequence"/>
</dbReference>
<keyword evidence="1" id="KW-0433">Leucine-rich repeat</keyword>
<evidence type="ECO:0000256" key="4">
    <source>
        <dbReference type="SAM" id="SignalP"/>
    </source>
</evidence>
<dbReference type="PANTHER" id="PTHR24373:SF352">
    <property type="entry name" value="TSUKUSHI"/>
    <property type="match status" value="1"/>
</dbReference>
<dbReference type="Pfam" id="PF13855">
    <property type="entry name" value="LRR_8"/>
    <property type="match status" value="2"/>
</dbReference>
<gene>
    <name evidence="5" type="ORF">AAFF_G00042900</name>
</gene>
<feature type="chain" id="PRO_5041942316" description="Tsukushin" evidence="4">
    <location>
        <begin position="20"/>
        <end position="346"/>
    </location>
</feature>
<evidence type="ECO:0000256" key="3">
    <source>
        <dbReference type="ARBA" id="ARBA00022737"/>
    </source>
</evidence>
<dbReference type="PROSITE" id="PS51450">
    <property type="entry name" value="LRR"/>
    <property type="match status" value="2"/>
</dbReference>
<evidence type="ECO:0000313" key="6">
    <source>
        <dbReference type="Proteomes" id="UP001221898"/>
    </source>
</evidence>
<dbReference type="SMART" id="SM00369">
    <property type="entry name" value="LRR_TYP"/>
    <property type="match status" value="7"/>
</dbReference>
<keyword evidence="2 4" id="KW-0732">Signal</keyword>
<dbReference type="InterPro" id="IPR003591">
    <property type="entry name" value="Leu-rich_rpt_typical-subtyp"/>
</dbReference>
<dbReference type="GO" id="GO:0005615">
    <property type="term" value="C:extracellular space"/>
    <property type="evidence" value="ECO:0007669"/>
    <property type="project" value="TreeGrafter"/>
</dbReference>
<dbReference type="FunFam" id="3.80.10.10:FF:000609">
    <property type="entry name" value="Tsukushi, small leucine rich proteoglycan"/>
    <property type="match status" value="1"/>
</dbReference>